<keyword evidence="8" id="KW-0472">Membrane</keyword>
<dbReference type="Pfam" id="PF03414">
    <property type="entry name" value="Glyco_transf_6"/>
    <property type="match status" value="1"/>
</dbReference>
<keyword evidence="5" id="KW-0812">Transmembrane</keyword>
<dbReference type="PANTHER" id="PTHR10462:SF46">
    <property type="entry name" value="N-ACETYLLACTOSAMINIDE ALPHA-1,3-GALACTOSYLTRANSFERASE-LIKE 1"/>
    <property type="match status" value="1"/>
</dbReference>
<keyword evidence="6" id="KW-0735">Signal-anchor</keyword>
<dbReference type="GeneTree" id="ENSGT00950000182858"/>
<dbReference type="FunFam" id="3.90.550.10:FF:000022">
    <property type="entry name" value="Histo-blood group ABO system transferase"/>
    <property type="match status" value="1"/>
</dbReference>
<feature type="binding site" evidence="10">
    <location>
        <position position="188"/>
    </location>
    <ligand>
        <name>an alpha-L-fucosyl-(1-&gt;2)-beta-D-galactosyl derivative</name>
        <dbReference type="ChEBI" id="CHEBI:140327"/>
    </ligand>
</feature>
<dbReference type="OMA" id="HEVNFLF"/>
<feature type="binding site" evidence="10">
    <location>
        <position position="80"/>
    </location>
    <ligand>
        <name>UDP-N-acetyl-alpha-D-galactosamine</name>
        <dbReference type="ChEBI" id="CHEBI:67138"/>
    </ligand>
</feature>
<sequence>IYVEWLTPKIIFLFVSRNDDEKVLQLSDWFDPTKRPDVITLTNWLAPIIWEGTYKRQVLERYYKQLNITIGLAVFSTGRFTDWYFEEFLESADKHFMVGYNVIFYIFTDDINSLPTINLSPLRTYKLFNLINYGTWPSIIIRNMENFQMVLIEHIQYEVDFVFTMDINQIFQSDFGVETLGSSVAQLHAWWYFQKPSHLPYERRTESAAFIPFGQGDFYYHSAILGGTPHYVLAFTTHYLLGFAHDIENDLNSPYESHLNKYLFVNKPTKLLSPEYNWDPKFKTPPQIRYVKIAFQP</sequence>
<evidence type="ECO:0000256" key="10">
    <source>
        <dbReference type="PIRSR" id="PIRSR605076-2"/>
    </source>
</evidence>
<dbReference type="AlphaFoldDB" id="A0A8C5LDN3"/>
<name>A0A8C5LDN3_JACJA</name>
<feature type="binding site" evidence="10">
    <location>
        <position position="256"/>
    </location>
    <ligand>
        <name>an alpha-L-fucosyl-(1-&gt;2)-beta-D-galactosyl derivative</name>
        <dbReference type="ChEBI" id="CHEBI:140327"/>
    </ligand>
</feature>
<feature type="binding site" evidence="11">
    <location>
        <position position="166"/>
    </location>
    <ligand>
        <name>Mn(2+)</name>
        <dbReference type="ChEBI" id="CHEBI:29035"/>
    </ligand>
</feature>
<proteinExistence type="inferred from homology"/>
<reference evidence="12" key="1">
    <citation type="submission" date="2025-08" db="UniProtKB">
        <authorList>
            <consortium name="Ensembl"/>
        </authorList>
    </citation>
    <scope>IDENTIFICATION</scope>
</reference>
<evidence type="ECO:0000256" key="8">
    <source>
        <dbReference type="ARBA" id="ARBA00023136"/>
    </source>
</evidence>
<dbReference type="GO" id="GO:0046872">
    <property type="term" value="F:metal ion binding"/>
    <property type="evidence" value="ECO:0007669"/>
    <property type="project" value="UniProtKB-KW"/>
</dbReference>
<dbReference type="GO" id="GO:0016020">
    <property type="term" value="C:membrane"/>
    <property type="evidence" value="ECO:0007669"/>
    <property type="project" value="UniProtKB-SubCell"/>
</dbReference>
<gene>
    <name evidence="12" type="primary">LOC101606105</name>
</gene>
<reference evidence="12" key="2">
    <citation type="submission" date="2025-09" db="UniProtKB">
        <authorList>
            <consortium name="Ensembl"/>
        </authorList>
    </citation>
    <scope>IDENTIFICATION</scope>
</reference>
<keyword evidence="13" id="KW-1185">Reference proteome</keyword>
<dbReference type="InterPro" id="IPR005076">
    <property type="entry name" value="Glyco_trans_6"/>
</dbReference>
<feature type="active site" description="Nucleophile" evidence="9">
    <location>
        <position position="256"/>
    </location>
</feature>
<keyword evidence="7" id="KW-1133">Transmembrane helix</keyword>
<evidence type="ECO:0000256" key="6">
    <source>
        <dbReference type="ARBA" id="ARBA00022968"/>
    </source>
</evidence>
<evidence type="ECO:0000256" key="1">
    <source>
        <dbReference type="ARBA" id="ARBA00004606"/>
    </source>
</evidence>
<dbReference type="GO" id="GO:0005794">
    <property type="term" value="C:Golgi apparatus"/>
    <property type="evidence" value="ECO:0007669"/>
    <property type="project" value="TreeGrafter"/>
</dbReference>
<evidence type="ECO:0000313" key="13">
    <source>
        <dbReference type="Proteomes" id="UP000694385"/>
    </source>
</evidence>
<dbReference type="SUPFAM" id="SSF53448">
    <property type="entry name" value="Nucleotide-diphospho-sugar transferases"/>
    <property type="match status" value="1"/>
</dbReference>
<organism evidence="12 13">
    <name type="scientific">Jaculus jaculus</name>
    <name type="common">Lesser Egyptian jerboa</name>
    <dbReference type="NCBI Taxonomy" id="51337"/>
    <lineage>
        <taxon>Eukaryota</taxon>
        <taxon>Metazoa</taxon>
        <taxon>Chordata</taxon>
        <taxon>Craniata</taxon>
        <taxon>Vertebrata</taxon>
        <taxon>Euteleostomi</taxon>
        <taxon>Mammalia</taxon>
        <taxon>Eutheria</taxon>
        <taxon>Euarchontoglires</taxon>
        <taxon>Glires</taxon>
        <taxon>Rodentia</taxon>
        <taxon>Myomorpha</taxon>
        <taxon>Dipodoidea</taxon>
        <taxon>Dipodidae</taxon>
        <taxon>Dipodinae</taxon>
        <taxon>Jaculus</taxon>
    </lineage>
</organism>
<feature type="binding site" evidence="10">
    <location>
        <position position="279"/>
    </location>
    <ligand>
        <name>an alpha-L-fucosyl-(1-&gt;2)-beta-D-galactosyl derivative</name>
        <dbReference type="ChEBI" id="CHEBI:140327"/>
    </ligand>
</feature>
<keyword evidence="11" id="KW-0479">Metal-binding</keyword>
<dbReference type="InterPro" id="IPR029044">
    <property type="entry name" value="Nucleotide-diphossugar_trans"/>
</dbReference>
<comment type="subcellular location">
    <subcellularLocation>
        <location evidence="1">Membrane</location>
        <topology evidence="1">Single-pass type II membrane protein</topology>
    </subcellularLocation>
</comment>
<dbReference type="GO" id="GO:0031982">
    <property type="term" value="C:vesicle"/>
    <property type="evidence" value="ECO:0007669"/>
    <property type="project" value="TreeGrafter"/>
</dbReference>
<dbReference type="PANTHER" id="PTHR10462">
    <property type="entry name" value="GLYCOSYLTRANSFERASE-RELATED"/>
    <property type="match status" value="1"/>
</dbReference>
<dbReference type="Ensembl" id="ENSJJAT00000029794.1">
    <property type="protein sequence ID" value="ENSJJAP00000023220.1"/>
    <property type="gene ID" value="ENSJJAG00000023052.1"/>
</dbReference>
<dbReference type="Proteomes" id="UP000694385">
    <property type="component" value="Unassembled WGS sequence"/>
</dbReference>
<comment type="cofactor">
    <cofactor evidence="11">
        <name>Mn(2+)</name>
        <dbReference type="ChEBI" id="CHEBI:29035"/>
    </cofactor>
    <text evidence="11">Binds 1 Mn(2+) ion per subunit.</text>
</comment>
<keyword evidence="3" id="KW-0328">Glycosyltransferase</keyword>
<evidence type="ECO:0000256" key="7">
    <source>
        <dbReference type="ARBA" id="ARBA00022989"/>
    </source>
</evidence>
<evidence type="ECO:0000256" key="5">
    <source>
        <dbReference type="ARBA" id="ARBA00022692"/>
    </source>
</evidence>
<evidence type="ECO:0000256" key="2">
    <source>
        <dbReference type="ARBA" id="ARBA00010413"/>
    </source>
</evidence>
<keyword evidence="11" id="KW-0464">Manganese</keyword>
<evidence type="ECO:0000256" key="9">
    <source>
        <dbReference type="PIRSR" id="PIRSR605076-1"/>
    </source>
</evidence>
<evidence type="ECO:0000256" key="4">
    <source>
        <dbReference type="ARBA" id="ARBA00022679"/>
    </source>
</evidence>
<protein>
    <submittedName>
        <fullName evidence="12">RIKEN cDNA 4930568D16 gene</fullName>
    </submittedName>
</protein>
<evidence type="ECO:0000256" key="3">
    <source>
        <dbReference type="ARBA" id="ARBA00022676"/>
    </source>
</evidence>
<evidence type="ECO:0000313" key="12">
    <source>
        <dbReference type="Ensembl" id="ENSJJAP00000023220.1"/>
    </source>
</evidence>
<evidence type="ECO:0000256" key="11">
    <source>
        <dbReference type="PIRSR" id="PIRSR605076-3"/>
    </source>
</evidence>
<keyword evidence="4" id="KW-0808">Transferase</keyword>
<dbReference type="Gene3D" id="3.90.550.10">
    <property type="entry name" value="Spore Coat Polysaccharide Biosynthesis Protein SpsA, Chain A"/>
    <property type="match status" value="1"/>
</dbReference>
<comment type="similarity">
    <text evidence="2">Belongs to the glycosyltransferase 6 family.</text>
</comment>
<dbReference type="GO" id="GO:0016758">
    <property type="term" value="F:hexosyltransferase activity"/>
    <property type="evidence" value="ECO:0007669"/>
    <property type="project" value="InterPro"/>
</dbReference>
<dbReference type="GO" id="GO:0005975">
    <property type="term" value="P:carbohydrate metabolic process"/>
    <property type="evidence" value="ECO:0007669"/>
    <property type="project" value="InterPro"/>
</dbReference>
<accession>A0A8C5LDN3</accession>